<accession>A0A8X6QX76</accession>
<protein>
    <submittedName>
        <fullName evidence="1">Uncharacterized protein</fullName>
    </submittedName>
</protein>
<name>A0A8X6QX76_NEPPI</name>
<sequence length="152" mass="17005">MIEFGQSLVWESREGLKLGMLTNPSRAWMFTFCLEEEGKKWWMDPTSHTFQNDIQKRTTRDISTKFTTGFSQNGRRVQTLKYLKSPTSLTDIIEPQPKCQPLAKFIIHPPLLMHSPAPPPPSGNPGLTTELPLTAANVIVTGPSIRPGGPFN</sequence>
<reference evidence="1" key="1">
    <citation type="submission" date="2020-08" db="EMBL/GenBank/DDBJ databases">
        <title>Multicomponent nature underlies the extraordinary mechanical properties of spider dragline silk.</title>
        <authorList>
            <person name="Kono N."/>
            <person name="Nakamura H."/>
            <person name="Mori M."/>
            <person name="Yoshida Y."/>
            <person name="Ohtoshi R."/>
            <person name="Malay A.D."/>
            <person name="Moran D.A.P."/>
            <person name="Tomita M."/>
            <person name="Numata K."/>
            <person name="Arakawa K."/>
        </authorList>
    </citation>
    <scope>NUCLEOTIDE SEQUENCE</scope>
</reference>
<keyword evidence="2" id="KW-1185">Reference proteome</keyword>
<dbReference type="EMBL" id="BMAW01087077">
    <property type="protein sequence ID" value="GFU49900.1"/>
    <property type="molecule type" value="Genomic_DNA"/>
</dbReference>
<gene>
    <name evidence="1" type="ORF">NPIL_323651</name>
</gene>
<organism evidence="1 2">
    <name type="scientific">Nephila pilipes</name>
    <name type="common">Giant wood spider</name>
    <name type="synonym">Nephila maculata</name>
    <dbReference type="NCBI Taxonomy" id="299642"/>
    <lineage>
        <taxon>Eukaryota</taxon>
        <taxon>Metazoa</taxon>
        <taxon>Ecdysozoa</taxon>
        <taxon>Arthropoda</taxon>
        <taxon>Chelicerata</taxon>
        <taxon>Arachnida</taxon>
        <taxon>Araneae</taxon>
        <taxon>Araneomorphae</taxon>
        <taxon>Entelegynae</taxon>
        <taxon>Araneoidea</taxon>
        <taxon>Nephilidae</taxon>
        <taxon>Nephila</taxon>
    </lineage>
</organism>
<evidence type="ECO:0000313" key="2">
    <source>
        <dbReference type="Proteomes" id="UP000887013"/>
    </source>
</evidence>
<dbReference type="Proteomes" id="UP000887013">
    <property type="component" value="Unassembled WGS sequence"/>
</dbReference>
<dbReference type="AlphaFoldDB" id="A0A8X6QX76"/>
<proteinExistence type="predicted"/>
<comment type="caution">
    <text evidence="1">The sequence shown here is derived from an EMBL/GenBank/DDBJ whole genome shotgun (WGS) entry which is preliminary data.</text>
</comment>
<evidence type="ECO:0000313" key="1">
    <source>
        <dbReference type="EMBL" id="GFU49900.1"/>
    </source>
</evidence>